<evidence type="ECO:0000313" key="4">
    <source>
        <dbReference type="Proteomes" id="UP001501243"/>
    </source>
</evidence>
<feature type="signal peptide" evidence="1">
    <location>
        <begin position="1"/>
        <end position="20"/>
    </location>
</feature>
<keyword evidence="1" id="KW-0732">Signal</keyword>
<gene>
    <name evidence="3" type="ORF">GCM10023172_38840</name>
</gene>
<evidence type="ECO:0000256" key="1">
    <source>
        <dbReference type="SAM" id="SignalP"/>
    </source>
</evidence>
<organism evidence="3 4">
    <name type="scientific">Hymenobacter ginsengisoli</name>
    <dbReference type="NCBI Taxonomy" id="1051626"/>
    <lineage>
        <taxon>Bacteria</taxon>
        <taxon>Pseudomonadati</taxon>
        <taxon>Bacteroidota</taxon>
        <taxon>Cytophagia</taxon>
        <taxon>Cytophagales</taxon>
        <taxon>Hymenobacteraceae</taxon>
        <taxon>Hymenobacter</taxon>
    </lineage>
</organism>
<proteinExistence type="predicted"/>
<reference evidence="4" key="1">
    <citation type="journal article" date="2019" name="Int. J. Syst. Evol. Microbiol.">
        <title>The Global Catalogue of Microorganisms (GCM) 10K type strain sequencing project: providing services to taxonomists for standard genome sequencing and annotation.</title>
        <authorList>
            <consortium name="The Broad Institute Genomics Platform"/>
            <consortium name="The Broad Institute Genome Sequencing Center for Infectious Disease"/>
            <person name="Wu L."/>
            <person name="Ma J."/>
        </authorList>
    </citation>
    <scope>NUCLEOTIDE SEQUENCE [LARGE SCALE GENOMIC DNA]</scope>
    <source>
        <strain evidence="4">JCM 17841</strain>
    </source>
</reference>
<protein>
    <submittedName>
        <fullName evidence="3">Porin family protein</fullName>
    </submittedName>
</protein>
<accession>A0ABP8QRF6</accession>
<keyword evidence="4" id="KW-1185">Reference proteome</keyword>
<sequence>MKKVLLSFALLTGFAGAANAQSGVLKYGVKGGFSLSSYTGGGSIGTNTGFKPGFTAGVLVNYGLSDMTSLQIEGLYSQKGAYLDQVNYTASTTQYNGYAYRSTLSYIDVPVLFKVNTGEEGKGLFFELGPQASFAVGDREFFRPQGGKAGDPSEVTVYNSRDRMVPVGIGYVGGIGYQITSGFGLGVRYTGDFSNVYKDGFGTGSAPLQGSNNFHNGVFQLQVHYLFGGKS</sequence>
<name>A0ABP8QRF6_9BACT</name>
<evidence type="ECO:0000313" key="3">
    <source>
        <dbReference type="EMBL" id="GAA4507747.1"/>
    </source>
</evidence>
<feature type="domain" description="Outer membrane protein beta-barrel" evidence="2">
    <location>
        <begin position="20"/>
        <end position="195"/>
    </location>
</feature>
<dbReference type="InterPro" id="IPR025665">
    <property type="entry name" value="Beta-barrel_OMP_2"/>
</dbReference>
<dbReference type="Pfam" id="PF13568">
    <property type="entry name" value="OMP_b-brl_2"/>
    <property type="match status" value="1"/>
</dbReference>
<dbReference type="Proteomes" id="UP001501243">
    <property type="component" value="Unassembled WGS sequence"/>
</dbReference>
<feature type="chain" id="PRO_5046147207" evidence="1">
    <location>
        <begin position="21"/>
        <end position="231"/>
    </location>
</feature>
<dbReference type="EMBL" id="BAABGQ010000012">
    <property type="protein sequence ID" value="GAA4507747.1"/>
    <property type="molecule type" value="Genomic_DNA"/>
</dbReference>
<comment type="caution">
    <text evidence="3">The sequence shown here is derived from an EMBL/GenBank/DDBJ whole genome shotgun (WGS) entry which is preliminary data.</text>
</comment>
<dbReference type="RefSeq" id="WP_208132813.1">
    <property type="nucleotide sequence ID" value="NZ_BAABGQ010000012.1"/>
</dbReference>
<evidence type="ECO:0000259" key="2">
    <source>
        <dbReference type="Pfam" id="PF13568"/>
    </source>
</evidence>